<dbReference type="RefSeq" id="WP_004679158.1">
    <property type="nucleotide sequence ID" value="NZ_KB849226.1"/>
</dbReference>
<comment type="caution">
    <text evidence="1">The sequence shown here is derived from an EMBL/GenBank/DDBJ whole genome shotgun (WGS) entry which is preliminary data.</text>
</comment>
<dbReference type="HOGENOM" id="CLU_451810_0_0_6"/>
<evidence type="ECO:0000313" key="1">
    <source>
        <dbReference type="EMBL" id="ENU33304.1"/>
    </source>
</evidence>
<dbReference type="PATRIC" id="fig|1217671.3.peg.1709"/>
<evidence type="ECO:0008006" key="3">
    <source>
        <dbReference type="Google" id="ProtNLM"/>
    </source>
</evidence>
<sequence>MKLLDRITQQMINSEELLHLNAIIPQRYVLAEDWKYTASYIIPKGTILFAEGSSIRFETTQNVPCVEVELTETVQQSIIIIAQHFHQILLQQDFSQLPNPLIPSQVFDSTAQLTELESMLDTILEAGHLHQIAHRPRMDMRYDEELVDISRAKKIANNAHRHLAIHSETWQQRTLVGIHPKKILARLSEDEIAIYENKVFVSLLDKLRYFLASRLNELQQQQQNLTDALHLGDASITFYKLRDSLCQLWAENLTDEQSQSVLEQLESTIDKNKGLLERIKGLQSFGLYVQIPVNLKRIPDQLHKTNILTHDQHYRHLSRLWSELYSQQRRFPNIEEKLESFIQFQNDYNQYSLLIILRAFLNIKFSIVNKYDYFILSRDTLTFTLEINDTTKNFEIISQHIKTDSLKIITVANTLTQHFLPDLHQNIIIFALDQNHQQHDFNQNIIWASPFNFRSIEHFTVLLLKWMYQPLLQAYSKNLNLGRIPQSVKTLLNQISALEQRENNYQLIDTLNSDELNQLKNICDKANTMHIYDEVVSHQNILLTFKKCPICTSDTHFEPRPTNQTFIAQCLDPQCAVQYKLVTNKEGVKTFSLDSNEDNLVEAGRWKLNFQLSE</sequence>
<organism evidence="1 2">
    <name type="scientific">Acinetobacter parvus NIPH 1103</name>
    <dbReference type="NCBI Taxonomy" id="1217671"/>
    <lineage>
        <taxon>Bacteria</taxon>
        <taxon>Pseudomonadati</taxon>
        <taxon>Pseudomonadota</taxon>
        <taxon>Gammaproteobacteria</taxon>
        <taxon>Moraxellales</taxon>
        <taxon>Moraxellaceae</taxon>
        <taxon>Acinetobacter</taxon>
    </lineage>
</organism>
<evidence type="ECO:0000313" key="2">
    <source>
        <dbReference type="Proteomes" id="UP000018426"/>
    </source>
</evidence>
<protein>
    <recommendedName>
        <fullName evidence="3">DUF2357 domain-containing protein</fullName>
    </recommendedName>
</protein>
<proteinExistence type="predicted"/>
<dbReference type="AlphaFoldDB" id="N8RID5"/>
<gene>
    <name evidence="1" type="ORF">F989_01728</name>
</gene>
<accession>N8RID5</accession>
<reference evidence="1 2" key="1">
    <citation type="submission" date="2013-02" db="EMBL/GenBank/DDBJ databases">
        <title>The Genome Sequence of Acinetobacter parvus NIPH 1103.</title>
        <authorList>
            <consortium name="The Broad Institute Genome Sequencing Platform"/>
            <consortium name="The Broad Institute Genome Sequencing Center for Infectious Disease"/>
            <person name="Cerqueira G."/>
            <person name="Feldgarden M."/>
            <person name="Courvalin P."/>
            <person name="Perichon B."/>
            <person name="Grillot-Courvalin C."/>
            <person name="Clermont D."/>
            <person name="Rocha E."/>
            <person name="Yoon E.-J."/>
            <person name="Nemec A."/>
            <person name="Walker B."/>
            <person name="Young S.K."/>
            <person name="Zeng Q."/>
            <person name="Gargeya S."/>
            <person name="Fitzgerald M."/>
            <person name="Haas B."/>
            <person name="Abouelleil A."/>
            <person name="Alvarado L."/>
            <person name="Arachchi H.M."/>
            <person name="Berlin A.M."/>
            <person name="Chapman S.B."/>
            <person name="Dewar J."/>
            <person name="Goldberg J."/>
            <person name="Griggs A."/>
            <person name="Gujja S."/>
            <person name="Hansen M."/>
            <person name="Howarth C."/>
            <person name="Imamovic A."/>
            <person name="Larimer J."/>
            <person name="McCowan C."/>
            <person name="Murphy C."/>
            <person name="Neiman D."/>
            <person name="Pearson M."/>
            <person name="Priest M."/>
            <person name="Roberts A."/>
            <person name="Saif S."/>
            <person name="Shea T."/>
            <person name="Sisk P."/>
            <person name="Sykes S."/>
            <person name="Wortman J."/>
            <person name="Nusbaum C."/>
            <person name="Birren B."/>
        </authorList>
    </citation>
    <scope>NUCLEOTIDE SEQUENCE [LARGE SCALE GENOMIC DNA]</scope>
    <source>
        <strain evidence="1 2">NIPH 1103</strain>
    </source>
</reference>
<dbReference type="EMBL" id="APOL01000026">
    <property type="protein sequence ID" value="ENU33304.1"/>
    <property type="molecule type" value="Genomic_DNA"/>
</dbReference>
<name>N8RID5_9GAMM</name>
<dbReference type="Proteomes" id="UP000018426">
    <property type="component" value="Unassembled WGS sequence"/>
</dbReference>